<keyword evidence="7" id="KW-0472">Membrane</keyword>
<keyword evidence="5" id="KW-0131">Cell cycle</keyword>
<dbReference type="GO" id="GO:0003697">
    <property type="term" value="F:single-stranded DNA binding"/>
    <property type="evidence" value="ECO:0007669"/>
    <property type="project" value="TreeGrafter"/>
</dbReference>
<name>A0A218V5S9_9PASE</name>
<keyword evidence="7" id="KW-0812">Transmembrane</keyword>
<keyword evidence="4" id="KW-0539">Nucleus</keyword>
<dbReference type="GO" id="GO:0000727">
    <property type="term" value="P:double-strand break repair via break-induced replication"/>
    <property type="evidence" value="ECO:0007669"/>
    <property type="project" value="TreeGrafter"/>
</dbReference>
<keyword evidence="7" id="KW-1133">Transmembrane helix</keyword>
<feature type="region of interest" description="Disordered" evidence="6">
    <location>
        <begin position="221"/>
        <end position="243"/>
    </location>
</feature>
<comment type="subcellular location">
    <subcellularLocation>
        <location evidence="1">Nucleus</location>
    </subcellularLocation>
</comment>
<dbReference type="GO" id="GO:0003688">
    <property type="term" value="F:DNA replication origin binding"/>
    <property type="evidence" value="ECO:0007669"/>
    <property type="project" value="TreeGrafter"/>
</dbReference>
<protein>
    <submittedName>
        <fullName evidence="8">Cell division control protein 45</fullName>
    </submittedName>
</protein>
<evidence type="ECO:0000313" key="8">
    <source>
        <dbReference type="EMBL" id="OWK61198.1"/>
    </source>
</evidence>
<dbReference type="InterPro" id="IPR003874">
    <property type="entry name" value="CDC45"/>
</dbReference>
<sequence length="594" mass="69210">MFVSDCRREFYDLIATQVHSEAILFYACDDFCLNFWCLSVPWISCTSMVYLAPIHTIILLFLQRVLLLVASDVDALCACKILQRGCFPSPLLTAVASLQALFQCDHVQYTLVPVAGWQELETAFLEHKDQVKKYWKIFGLNELLFFFCFCLQFKYFVLINCGANVDLLEILQPEEDTFFFVCDSHRPINVVNVYNDTQIKLLVKQDDDLDIPAYDDIFRDEEEEEEDSENESDGSEPHEKRRRFEEEVIERTMKRRQRREWEARRCVNVHHLFKSGFSPHFRREILFDYEQYEYHGTSSAMVMFDLAWIMSKDLNDMLWWAIVGLTDQWVQEKITQMKYVTDIGILQRHVSRHNHRNEDEENSLSIDCMRIAFEYDLRLALYQHWSLYESLCNTCYTSASLKLWSVQGQKRLQEFLADMGLPLKQVKQKFNSMDMSLKENLREMIEESANKFGMKDLRVQTFSIHFGFKNKFSASDIVYATTSLMENIEKEGPETTNFIKALDSLSRGNLDKLHQGLDLAKKQLRAIQQTVASCICTNLVISQGPFLYCSLMEGTPDVKLFSKPVSLCLLSKYLLKSFVCSVSRSKAFDSQTSG</sequence>
<dbReference type="Pfam" id="PF02724">
    <property type="entry name" value="CDC45"/>
    <property type="match status" value="1"/>
</dbReference>
<evidence type="ECO:0000256" key="7">
    <source>
        <dbReference type="SAM" id="Phobius"/>
    </source>
</evidence>
<keyword evidence="9" id="KW-1185">Reference proteome</keyword>
<dbReference type="GO" id="GO:0051301">
    <property type="term" value="P:cell division"/>
    <property type="evidence" value="ECO:0007669"/>
    <property type="project" value="UniProtKB-KW"/>
</dbReference>
<proteinExistence type="inferred from homology"/>
<evidence type="ECO:0000256" key="2">
    <source>
        <dbReference type="ARBA" id="ARBA00010727"/>
    </source>
</evidence>
<keyword evidence="3" id="KW-0235">DNA replication</keyword>
<feature type="compositionally biased region" description="Acidic residues" evidence="6">
    <location>
        <begin position="221"/>
        <end position="234"/>
    </location>
</feature>
<feature type="transmembrane region" description="Helical" evidence="7">
    <location>
        <begin position="137"/>
        <end position="157"/>
    </location>
</feature>
<comment type="caution">
    <text evidence="8">The sequence shown here is derived from an EMBL/GenBank/DDBJ whole genome shotgun (WGS) entry which is preliminary data.</text>
</comment>
<dbReference type="PANTHER" id="PTHR10507:SF0">
    <property type="entry name" value="CELL DIVISION CONTROL PROTEIN 45 HOMOLOG"/>
    <property type="match status" value="1"/>
</dbReference>
<dbReference type="GO" id="GO:0006270">
    <property type="term" value="P:DNA replication initiation"/>
    <property type="evidence" value="ECO:0007669"/>
    <property type="project" value="InterPro"/>
</dbReference>
<evidence type="ECO:0000256" key="4">
    <source>
        <dbReference type="ARBA" id="ARBA00023242"/>
    </source>
</evidence>
<evidence type="ECO:0000256" key="3">
    <source>
        <dbReference type="ARBA" id="ARBA00022705"/>
    </source>
</evidence>
<accession>A0A218V5S9</accession>
<dbReference type="GO" id="GO:1902977">
    <property type="term" value="P:mitotic DNA replication preinitiation complex assembly"/>
    <property type="evidence" value="ECO:0007669"/>
    <property type="project" value="TreeGrafter"/>
</dbReference>
<dbReference type="STRING" id="299123.ENSLSDP00000018679"/>
<dbReference type="GO" id="GO:0003682">
    <property type="term" value="F:chromatin binding"/>
    <property type="evidence" value="ECO:0007669"/>
    <property type="project" value="TreeGrafter"/>
</dbReference>
<dbReference type="GO" id="GO:0031261">
    <property type="term" value="C:DNA replication preinitiation complex"/>
    <property type="evidence" value="ECO:0007669"/>
    <property type="project" value="TreeGrafter"/>
</dbReference>
<keyword evidence="8" id="KW-0132">Cell division</keyword>
<reference evidence="8 9" key="1">
    <citation type="submission" date="2017-05" db="EMBL/GenBank/DDBJ databases">
        <title>Genome of assembly of the Bengalese finch, Lonchura striata domestica.</title>
        <authorList>
            <person name="Colquitt B.M."/>
            <person name="Brainard M.S."/>
        </authorList>
    </citation>
    <scope>NUCLEOTIDE SEQUENCE [LARGE SCALE GENOMIC DNA]</scope>
    <source>
        <strain evidence="8">White83orange57</strain>
    </source>
</reference>
<dbReference type="AlphaFoldDB" id="A0A218V5S9"/>
<gene>
    <name evidence="8" type="primary">CDC45</name>
    <name evidence="8" type="ORF">RLOC_00014507</name>
</gene>
<organism evidence="8 9">
    <name type="scientific">Lonchura striata</name>
    <name type="common">white-rumped munia</name>
    <dbReference type="NCBI Taxonomy" id="40157"/>
    <lineage>
        <taxon>Eukaryota</taxon>
        <taxon>Metazoa</taxon>
        <taxon>Chordata</taxon>
        <taxon>Craniata</taxon>
        <taxon>Vertebrata</taxon>
        <taxon>Euteleostomi</taxon>
        <taxon>Archelosauria</taxon>
        <taxon>Archosauria</taxon>
        <taxon>Dinosauria</taxon>
        <taxon>Saurischia</taxon>
        <taxon>Theropoda</taxon>
        <taxon>Coelurosauria</taxon>
        <taxon>Aves</taxon>
        <taxon>Neognathae</taxon>
        <taxon>Neoaves</taxon>
        <taxon>Telluraves</taxon>
        <taxon>Australaves</taxon>
        <taxon>Passeriformes</taxon>
        <taxon>Passeroidea</taxon>
        <taxon>Estrildidae</taxon>
        <taxon>Estrildinae</taxon>
        <taxon>Lonchura</taxon>
    </lineage>
</organism>
<evidence type="ECO:0000313" key="9">
    <source>
        <dbReference type="Proteomes" id="UP000197619"/>
    </source>
</evidence>
<dbReference type="EMBL" id="MUZQ01000045">
    <property type="protein sequence ID" value="OWK61198.1"/>
    <property type="molecule type" value="Genomic_DNA"/>
</dbReference>
<evidence type="ECO:0000256" key="6">
    <source>
        <dbReference type="SAM" id="MobiDB-lite"/>
    </source>
</evidence>
<evidence type="ECO:0000256" key="5">
    <source>
        <dbReference type="ARBA" id="ARBA00023306"/>
    </source>
</evidence>
<dbReference type="PANTHER" id="PTHR10507">
    <property type="entry name" value="CDC45-RELATED PROTEIN"/>
    <property type="match status" value="1"/>
</dbReference>
<feature type="transmembrane region" description="Helical" evidence="7">
    <location>
        <begin position="40"/>
        <end position="62"/>
    </location>
</feature>
<comment type="similarity">
    <text evidence="2">Belongs to the CDC45 family.</text>
</comment>
<dbReference type="Proteomes" id="UP000197619">
    <property type="component" value="Unassembled WGS sequence"/>
</dbReference>
<evidence type="ECO:0000256" key="1">
    <source>
        <dbReference type="ARBA" id="ARBA00004123"/>
    </source>
</evidence>